<dbReference type="Proteomes" id="UP000325315">
    <property type="component" value="Unassembled WGS sequence"/>
</dbReference>
<protein>
    <submittedName>
        <fullName evidence="1">Reverse transcriptase</fullName>
    </submittedName>
</protein>
<accession>A0A5B6W2D0</accession>
<keyword evidence="1" id="KW-0695">RNA-directed DNA polymerase</keyword>
<dbReference type="EMBL" id="SMMG02000005">
    <property type="protein sequence ID" value="KAA3475476.1"/>
    <property type="molecule type" value="Genomic_DNA"/>
</dbReference>
<reference evidence="2" key="1">
    <citation type="journal article" date="2019" name="Plant Biotechnol. J.">
        <title>Genome sequencing of the Australian wild diploid species Gossypium australe highlights disease resistance and delayed gland morphogenesis.</title>
        <authorList>
            <person name="Cai Y."/>
            <person name="Cai X."/>
            <person name="Wang Q."/>
            <person name="Wang P."/>
            <person name="Zhang Y."/>
            <person name="Cai C."/>
            <person name="Xu Y."/>
            <person name="Wang K."/>
            <person name="Zhou Z."/>
            <person name="Wang C."/>
            <person name="Geng S."/>
            <person name="Li B."/>
            <person name="Dong Q."/>
            <person name="Hou Y."/>
            <person name="Wang H."/>
            <person name="Ai P."/>
            <person name="Liu Z."/>
            <person name="Yi F."/>
            <person name="Sun M."/>
            <person name="An G."/>
            <person name="Cheng J."/>
            <person name="Zhang Y."/>
            <person name="Shi Q."/>
            <person name="Xie Y."/>
            <person name="Shi X."/>
            <person name="Chang Y."/>
            <person name="Huang F."/>
            <person name="Chen Y."/>
            <person name="Hong S."/>
            <person name="Mi L."/>
            <person name="Sun Q."/>
            <person name="Zhang L."/>
            <person name="Zhou B."/>
            <person name="Peng R."/>
            <person name="Zhang X."/>
            <person name="Liu F."/>
        </authorList>
    </citation>
    <scope>NUCLEOTIDE SEQUENCE [LARGE SCALE GENOMIC DNA]</scope>
    <source>
        <strain evidence="2">cv. PA1801</strain>
    </source>
</reference>
<keyword evidence="2" id="KW-1185">Reference proteome</keyword>
<keyword evidence="1" id="KW-0808">Transferase</keyword>
<dbReference type="PANTHER" id="PTHR33116">
    <property type="entry name" value="REVERSE TRANSCRIPTASE ZINC-BINDING DOMAIN-CONTAINING PROTEIN-RELATED-RELATED"/>
    <property type="match status" value="1"/>
</dbReference>
<organism evidence="1 2">
    <name type="scientific">Gossypium australe</name>
    <dbReference type="NCBI Taxonomy" id="47621"/>
    <lineage>
        <taxon>Eukaryota</taxon>
        <taxon>Viridiplantae</taxon>
        <taxon>Streptophyta</taxon>
        <taxon>Embryophyta</taxon>
        <taxon>Tracheophyta</taxon>
        <taxon>Spermatophyta</taxon>
        <taxon>Magnoliopsida</taxon>
        <taxon>eudicotyledons</taxon>
        <taxon>Gunneridae</taxon>
        <taxon>Pentapetalae</taxon>
        <taxon>rosids</taxon>
        <taxon>malvids</taxon>
        <taxon>Malvales</taxon>
        <taxon>Malvaceae</taxon>
        <taxon>Malvoideae</taxon>
        <taxon>Gossypium</taxon>
    </lineage>
</organism>
<comment type="caution">
    <text evidence="1">The sequence shown here is derived from an EMBL/GenBank/DDBJ whole genome shotgun (WGS) entry which is preliminary data.</text>
</comment>
<gene>
    <name evidence="1" type="ORF">EPI10_025656</name>
</gene>
<name>A0A5B6W2D0_9ROSI</name>
<proteinExistence type="predicted"/>
<dbReference type="PANTHER" id="PTHR33116:SF86">
    <property type="entry name" value="REVERSE TRANSCRIPTASE DOMAIN-CONTAINING PROTEIN"/>
    <property type="match status" value="1"/>
</dbReference>
<dbReference type="AlphaFoldDB" id="A0A5B6W2D0"/>
<dbReference type="GO" id="GO:0003964">
    <property type="term" value="F:RNA-directed DNA polymerase activity"/>
    <property type="evidence" value="ECO:0007669"/>
    <property type="project" value="UniProtKB-KW"/>
</dbReference>
<sequence length="136" mass="15777">MPSREVVWEVHLLMTASFLQMLHVRGAKQFEISFNRQKVNYDKSLVYFGANVNEEVKEDITNFLGVRVASSPEKYLGLPMMVENKLKGGVSAIYQWGATPLYATQCFLFPKKLCRKLENIMNRFWWANNKTSRGIH</sequence>
<evidence type="ECO:0000313" key="1">
    <source>
        <dbReference type="EMBL" id="KAA3475476.1"/>
    </source>
</evidence>
<evidence type="ECO:0000313" key="2">
    <source>
        <dbReference type="Proteomes" id="UP000325315"/>
    </source>
</evidence>
<keyword evidence="1" id="KW-0548">Nucleotidyltransferase</keyword>